<keyword evidence="2" id="KW-1185">Reference proteome</keyword>
<accession>A0ACB9BVQ9</accession>
<evidence type="ECO:0000313" key="1">
    <source>
        <dbReference type="EMBL" id="KAI3726152.1"/>
    </source>
</evidence>
<dbReference type="EMBL" id="CM042039">
    <property type="protein sequence ID" value="KAI3726152.1"/>
    <property type="molecule type" value="Genomic_DNA"/>
</dbReference>
<proteinExistence type="predicted"/>
<evidence type="ECO:0000313" key="2">
    <source>
        <dbReference type="Proteomes" id="UP001056120"/>
    </source>
</evidence>
<dbReference type="Proteomes" id="UP001056120">
    <property type="component" value="Linkage Group LG22"/>
</dbReference>
<reference evidence="1 2" key="2">
    <citation type="journal article" date="2022" name="Mol. Ecol. Resour.">
        <title>The genomes of chicory, endive, great burdock and yacon provide insights into Asteraceae paleo-polyploidization history and plant inulin production.</title>
        <authorList>
            <person name="Fan W."/>
            <person name="Wang S."/>
            <person name="Wang H."/>
            <person name="Wang A."/>
            <person name="Jiang F."/>
            <person name="Liu H."/>
            <person name="Zhao H."/>
            <person name="Xu D."/>
            <person name="Zhang Y."/>
        </authorList>
    </citation>
    <scope>NUCLEOTIDE SEQUENCE [LARGE SCALE GENOMIC DNA]</scope>
    <source>
        <strain evidence="2">cv. Yunnan</strain>
        <tissue evidence="1">Leaves</tissue>
    </source>
</reference>
<reference evidence="2" key="1">
    <citation type="journal article" date="2022" name="Mol. Ecol. Resour.">
        <title>The genomes of chicory, endive, great burdock and yacon provide insights into Asteraceae palaeo-polyploidization history and plant inulin production.</title>
        <authorList>
            <person name="Fan W."/>
            <person name="Wang S."/>
            <person name="Wang H."/>
            <person name="Wang A."/>
            <person name="Jiang F."/>
            <person name="Liu H."/>
            <person name="Zhao H."/>
            <person name="Xu D."/>
            <person name="Zhang Y."/>
        </authorList>
    </citation>
    <scope>NUCLEOTIDE SEQUENCE [LARGE SCALE GENOMIC DNA]</scope>
    <source>
        <strain evidence="2">cv. Yunnan</strain>
    </source>
</reference>
<sequence>MVKPHVVLVPFPAQGHVIPMMELMQRLVEHGVKVTFVNTNFTHNLVTNAAAKDESVNDLASLVSLPDGVEHEEDRNDLGKLTDAIFQVMPPKLEELINKINGNDGDKVTCIVADHCMGWAFGVAEKMKIRRAAFWPAAAAVLASLFSIPRLLEDGIINSKGTPMKKEMVQLAPTIPAINPAHFSWVCIGDLKTQNDLFDLIVKANEFVKLVDCIICNSAYELEPATFTTLPEILPIGPLLASNRLAKQAGYFWKEDSTCITWLDQHPPLSVIYVAFGSFTLLDSNQFHELALGLELTNRPFLWVVRADMVEEMNKNYLTGYMNRIHDRGRIVGWAPQQQVLNHPSVACFLSHCGWNSVLEGISSGIPFMCWPYFADQFINRRYISEVWNTGLEFDKDESGIISREEIKNKVEQLLKNKECKTRAAELKENVKTAVSRGGHSDINLNSFIDWIQE</sequence>
<organism evidence="1 2">
    <name type="scientific">Smallanthus sonchifolius</name>
    <dbReference type="NCBI Taxonomy" id="185202"/>
    <lineage>
        <taxon>Eukaryota</taxon>
        <taxon>Viridiplantae</taxon>
        <taxon>Streptophyta</taxon>
        <taxon>Embryophyta</taxon>
        <taxon>Tracheophyta</taxon>
        <taxon>Spermatophyta</taxon>
        <taxon>Magnoliopsida</taxon>
        <taxon>eudicotyledons</taxon>
        <taxon>Gunneridae</taxon>
        <taxon>Pentapetalae</taxon>
        <taxon>asterids</taxon>
        <taxon>campanulids</taxon>
        <taxon>Asterales</taxon>
        <taxon>Asteraceae</taxon>
        <taxon>Asteroideae</taxon>
        <taxon>Heliantheae alliance</taxon>
        <taxon>Millerieae</taxon>
        <taxon>Smallanthus</taxon>
    </lineage>
</organism>
<gene>
    <name evidence="1" type="ORF">L1987_65949</name>
</gene>
<name>A0ACB9BVQ9_9ASTR</name>
<comment type="caution">
    <text evidence="1">The sequence shown here is derived from an EMBL/GenBank/DDBJ whole genome shotgun (WGS) entry which is preliminary data.</text>
</comment>
<protein>
    <submittedName>
        <fullName evidence="1">Uncharacterized protein</fullName>
    </submittedName>
</protein>